<gene>
    <name evidence="1" type="ORF">CBYS24578_00008201</name>
</gene>
<comment type="caution">
    <text evidence="1">The sequence shown here is derived from an EMBL/GenBank/DDBJ whole genome shotgun (WGS) entry which is preliminary data.</text>
</comment>
<dbReference type="EMBL" id="CABFNO020001323">
    <property type="protein sequence ID" value="CAG9981208.1"/>
    <property type="molecule type" value="Genomic_DNA"/>
</dbReference>
<accession>A0A9N9UA94</accession>
<dbReference type="Proteomes" id="UP000754883">
    <property type="component" value="Unassembled WGS sequence"/>
</dbReference>
<keyword evidence="2" id="KW-1185">Reference proteome</keyword>
<protein>
    <submittedName>
        <fullName evidence="1">Uncharacterized protein</fullName>
    </submittedName>
</protein>
<dbReference type="AlphaFoldDB" id="A0A9N9UA94"/>
<name>A0A9N9UA94_9HYPO</name>
<evidence type="ECO:0000313" key="2">
    <source>
        <dbReference type="Proteomes" id="UP000754883"/>
    </source>
</evidence>
<reference evidence="1" key="1">
    <citation type="submission" date="2021-10" db="EMBL/GenBank/DDBJ databases">
        <authorList>
            <person name="Piombo E."/>
        </authorList>
    </citation>
    <scope>NUCLEOTIDE SEQUENCE</scope>
</reference>
<organism evidence="1 2">
    <name type="scientific">Clonostachys byssicola</name>
    <dbReference type="NCBI Taxonomy" id="160290"/>
    <lineage>
        <taxon>Eukaryota</taxon>
        <taxon>Fungi</taxon>
        <taxon>Dikarya</taxon>
        <taxon>Ascomycota</taxon>
        <taxon>Pezizomycotina</taxon>
        <taxon>Sordariomycetes</taxon>
        <taxon>Hypocreomycetidae</taxon>
        <taxon>Hypocreales</taxon>
        <taxon>Bionectriaceae</taxon>
        <taxon>Clonostachys</taxon>
    </lineage>
</organism>
<proteinExistence type="predicted"/>
<evidence type="ECO:0000313" key="1">
    <source>
        <dbReference type="EMBL" id="CAG9981208.1"/>
    </source>
</evidence>
<sequence>MVNAINSVSRVDHSSLPLNLFEDKHDGCILDNPRRHAAIARASRKYSHEVTPAPKLLTLKCEEFAHLGA</sequence>